<dbReference type="SUPFAM" id="SSF57756">
    <property type="entry name" value="Retrovirus zinc finger-like domains"/>
    <property type="match status" value="1"/>
</dbReference>
<evidence type="ECO:0000256" key="1">
    <source>
        <dbReference type="SAM" id="MobiDB-lite"/>
    </source>
</evidence>
<feature type="region of interest" description="Disordered" evidence="1">
    <location>
        <begin position="154"/>
        <end position="189"/>
    </location>
</feature>
<accession>A0AAJ0BA05</accession>
<dbReference type="GO" id="GO:0008270">
    <property type="term" value="F:zinc ion binding"/>
    <property type="evidence" value="ECO:0007669"/>
    <property type="project" value="InterPro"/>
</dbReference>
<dbReference type="InterPro" id="IPR036875">
    <property type="entry name" value="Znf_CCHC_sf"/>
</dbReference>
<protein>
    <submittedName>
        <fullName evidence="2">Uncharacterized protein</fullName>
    </submittedName>
</protein>
<feature type="region of interest" description="Disordered" evidence="1">
    <location>
        <begin position="1"/>
        <end position="52"/>
    </location>
</feature>
<gene>
    <name evidence="2" type="ORF">QBC47DRAFT_431076</name>
</gene>
<dbReference type="GO" id="GO:0003676">
    <property type="term" value="F:nucleic acid binding"/>
    <property type="evidence" value="ECO:0007669"/>
    <property type="project" value="InterPro"/>
</dbReference>
<dbReference type="Proteomes" id="UP001239445">
    <property type="component" value="Unassembled WGS sequence"/>
</dbReference>
<evidence type="ECO:0000313" key="3">
    <source>
        <dbReference type="Proteomes" id="UP001239445"/>
    </source>
</evidence>
<dbReference type="EMBL" id="MU839838">
    <property type="protein sequence ID" value="KAK1752917.1"/>
    <property type="molecule type" value="Genomic_DNA"/>
</dbReference>
<reference evidence="2" key="1">
    <citation type="submission" date="2023-06" db="EMBL/GenBank/DDBJ databases">
        <title>Genome-scale phylogeny and comparative genomics of the fungal order Sordariales.</title>
        <authorList>
            <consortium name="Lawrence Berkeley National Laboratory"/>
            <person name="Hensen N."/>
            <person name="Bonometti L."/>
            <person name="Westerberg I."/>
            <person name="Brannstrom I.O."/>
            <person name="Guillou S."/>
            <person name="Cros-Aarteil S."/>
            <person name="Calhoun S."/>
            <person name="Haridas S."/>
            <person name="Kuo A."/>
            <person name="Mondo S."/>
            <person name="Pangilinan J."/>
            <person name="Riley R."/>
            <person name="Labutti K."/>
            <person name="Andreopoulos B."/>
            <person name="Lipzen A."/>
            <person name="Chen C."/>
            <person name="Yanf M."/>
            <person name="Daum C."/>
            <person name="Ng V."/>
            <person name="Clum A."/>
            <person name="Steindorff A."/>
            <person name="Ohm R."/>
            <person name="Martin F."/>
            <person name="Silar P."/>
            <person name="Natvig D."/>
            <person name="Lalanne C."/>
            <person name="Gautier V."/>
            <person name="Ament-Velasquez S.L."/>
            <person name="Kruys A."/>
            <person name="Hutchinson M.I."/>
            <person name="Powell A.J."/>
            <person name="Barry K."/>
            <person name="Miller A.N."/>
            <person name="Grigoriev I.V."/>
            <person name="Debuchy R."/>
            <person name="Gladieux P."/>
            <person name="Thoren M.H."/>
            <person name="Johannesson H."/>
        </authorList>
    </citation>
    <scope>NUCLEOTIDE SEQUENCE</scope>
    <source>
        <strain evidence="2">PSN4</strain>
    </source>
</reference>
<feature type="compositionally biased region" description="Polar residues" evidence="1">
    <location>
        <begin position="160"/>
        <end position="189"/>
    </location>
</feature>
<dbReference type="Gene3D" id="4.10.60.10">
    <property type="entry name" value="Zinc finger, CCHC-type"/>
    <property type="match status" value="1"/>
</dbReference>
<feature type="compositionally biased region" description="Polar residues" evidence="1">
    <location>
        <begin position="16"/>
        <end position="41"/>
    </location>
</feature>
<comment type="caution">
    <text evidence="2">The sequence shown here is derived from an EMBL/GenBank/DDBJ whole genome shotgun (WGS) entry which is preliminary data.</text>
</comment>
<keyword evidence="3" id="KW-1185">Reference proteome</keyword>
<evidence type="ECO:0000313" key="2">
    <source>
        <dbReference type="EMBL" id="KAK1752917.1"/>
    </source>
</evidence>
<feature type="region of interest" description="Disordered" evidence="1">
    <location>
        <begin position="370"/>
        <end position="412"/>
    </location>
</feature>
<name>A0AAJ0BA05_9PEZI</name>
<dbReference type="AlphaFoldDB" id="A0AAJ0BA05"/>
<sequence length="412" mass="46382">MDYGDGASNAKKRKLGQTTPSFQPASARRAQNYTDQSTEQPQRPAVPSFKQPGLLEVPASDVLVRQRPPSEPLFVGSKRLIDYNWYCQTPGGQRDSVNYTAKVARDRESLLALVDTMEHIAAQSGGTLFNLQLSVVTPGQHAKDIGLMAQMLEDQERQKGQQQTTPSAKQPPSRTQVDSNNDPSSKLSFANKNQPVIKAEEPNQGLHTLNLPPVRCANCERHGHELKNCVVPNSEYGSITGCPICNTKRHVLDTCPVLGSKSGPEKNEILVDHLLLARKRAPQIASEKYSWIDLLEVARHRLRPNGLGHIHGELPWTDGFAKKMARTKPYARELGGRTHPDVFRPGRDPREDLPIDTCWIEKTLDQVTDEVKKGKWDRQRKRYRASPSPTEGKKRLWSEGRGEMHTKRWRQY</sequence>
<organism evidence="2 3">
    <name type="scientific">Echria macrotheca</name>
    <dbReference type="NCBI Taxonomy" id="438768"/>
    <lineage>
        <taxon>Eukaryota</taxon>
        <taxon>Fungi</taxon>
        <taxon>Dikarya</taxon>
        <taxon>Ascomycota</taxon>
        <taxon>Pezizomycotina</taxon>
        <taxon>Sordariomycetes</taxon>
        <taxon>Sordariomycetidae</taxon>
        <taxon>Sordariales</taxon>
        <taxon>Schizotheciaceae</taxon>
        <taxon>Echria</taxon>
    </lineage>
</organism>
<proteinExistence type="predicted"/>
<feature type="compositionally biased region" description="Basic and acidic residues" evidence="1">
    <location>
        <begin position="391"/>
        <end position="406"/>
    </location>
</feature>